<accession>A0A7C5IZM8</accession>
<dbReference type="SMART" id="SM00388">
    <property type="entry name" value="HisKA"/>
    <property type="match status" value="1"/>
</dbReference>
<dbReference type="InterPro" id="IPR005467">
    <property type="entry name" value="His_kinase_dom"/>
</dbReference>
<evidence type="ECO:0000259" key="5">
    <source>
        <dbReference type="PROSITE" id="PS50109"/>
    </source>
</evidence>
<dbReference type="Pfam" id="PF00512">
    <property type="entry name" value="HisKA"/>
    <property type="match status" value="1"/>
</dbReference>
<dbReference type="InterPro" id="IPR000014">
    <property type="entry name" value="PAS"/>
</dbReference>
<evidence type="ECO:0000256" key="4">
    <source>
        <dbReference type="SAM" id="Coils"/>
    </source>
</evidence>
<evidence type="ECO:0000313" key="7">
    <source>
        <dbReference type="EMBL" id="HHH14054.1"/>
    </source>
</evidence>
<dbReference type="EMBL" id="DROM01000445">
    <property type="protein sequence ID" value="HHH14054.1"/>
    <property type="molecule type" value="Genomic_DNA"/>
</dbReference>
<evidence type="ECO:0000256" key="2">
    <source>
        <dbReference type="ARBA" id="ARBA00012438"/>
    </source>
</evidence>
<dbReference type="SMART" id="SM00387">
    <property type="entry name" value="HATPase_c"/>
    <property type="match status" value="1"/>
</dbReference>
<dbReference type="EC" id="2.7.13.3" evidence="2"/>
<dbReference type="SUPFAM" id="SSF47384">
    <property type="entry name" value="Homodimeric domain of signal transducing histidine kinase"/>
    <property type="match status" value="1"/>
</dbReference>
<protein>
    <recommendedName>
        <fullName evidence="2">histidine kinase</fullName>
        <ecNumber evidence="2">2.7.13.3</ecNumber>
    </recommendedName>
</protein>
<dbReference type="AlphaFoldDB" id="A0A7C5IZM8"/>
<name>A0A7C5IZM8_9GAMM</name>
<dbReference type="GO" id="GO:0000155">
    <property type="term" value="F:phosphorelay sensor kinase activity"/>
    <property type="evidence" value="ECO:0007669"/>
    <property type="project" value="InterPro"/>
</dbReference>
<proteinExistence type="predicted"/>
<dbReference type="InterPro" id="IPR003594">
    <property type="entry name" value="HATPase_dom"/>
</dbReference>
<organism evidence="7">
    <name type="scientific">Thiolapillus brandeum</name>
    <dbReference type="NCBI Taxonomy" id="1076588"/>
    <lineage>
        <taxon>Bacteria</taxon>
        <taxon>Pseudomonadati</taxon>
        <taxon>Pseudomonadota</taxon>
        <taxon>Gammaproteobacteria</taxon>
        <taxon>Chromatiales</taxon>
        <taxon>Sedimenticolaceae</taxon>
        <taxon>Thiolapillus</taxon>
    </lineage>
</organism>
<dbReference type="PANTHER" id="PTHR43065">
    <property type="entry name" value="SENSOR HISTIDINE KINASE"/>
    <property type="match status" value="1"/>
</dbReference>
<dbReference type="Gene3D" id="1.10.287.130">
    <property type="match status" value="1"/>
</dbReference>
<gene>
    <name evidence="7" type="ORF">ENJ98_07435</name>
</gene>
<dbReference type="Gene3D" id="3.30.565.10">
    <property type="entry name" value="Histidine kinase-like ATPase, C-terminal domain"/>
    <property type="match status" value="1"/>
</dbReference>
<dbReference type="Pfam" id="PF02518">
    <property type="entry name" value="HATPase_c"/>
    <property type="match status" value="1"/>
</dbReference>
<dbReference type="CDD" id="cd00082">
    <property type="entry name" value="HisKA"/>
    <property type="match status" value="1"/>
</dbReference>
<dbReference type="InterPro" id="IPR035965">
    <property type="entry name" value="PAS-like_dom_sf"/>
</dbReference>
<dbReference type="Pfam" id="PF13188">
    <property type="entry name" value="PAS_8"/>
    <property type="match status" value="1"/>
</dbReference>
<feature type="coiled-coil region" evidence="4">
    <location>
        <begin position="23"/>
        <end position="64"/>
    </location>
</feature>
<dbReference type="InterPro" id="IPR036097">
    <property type="entry name" value="HisK_dim/P_sf"/>
</dbReference>
<dbReference type="InterPro" id="IPR004358">
    <property type="entry name" value="Sig_transdc_His_kin-like_C"/>
</dbReference>
<evidence type="ECO:0000256" key="3">
    <source>
        <dbReference type="ARBA" id="ARBA00022553"/>
    </source>
</evidence>
<keyword evidence="4" id="KW-0175">Coiled coil</keyword>
<sequence>MPRDAGEAARQLQDAFEAFNQIGSQLSRSYRALQEKVARLTEELAQARDEKLQQLKEKERLAARLHDLIEALPGGVLVLDREGVVREVNQGAEGLLGKGLEGRAWEEVAAGSFVPGSEVLRLHDGRCLSLSSSALGKAGERVILLSDITETRRLQELLTQRERLAALGEMSARLAHQIRTPLASLLLYLSQLDSPSLEQERRRQFVARARERLRHLEQTVNNMLAYARGSCARREPVSLRWLVEQFVQIMEPELVARGGSLSVEGADGDPGLAGDGDALLGALVNLGTNALEACEQPPRLKLEIRVLEESLLLSLEDNGTGIPEAMRSRVFEPFFTTRANGTGLGLSVVRAVVEGHGGTLRIGDASLGGARITLGLPRSAAEMLPSGTRVSGEIAEVRGEVRIACHETAGGIG</sequence>
<evidence type="ECO:0000259" key="6">
    <source>
        <dbReference type="PROSITE" id="PS50112"/>
    </source>
</evidence>
<dbReference type="InterPro" id="IPR003661">
    <property type="entry name" value="HisK_dim/P_dom"/>
</dbReference>
<dbReference type="PANTHER" id="PTHR43065:SF29">
    <property type="entry name" value="SENSOR PROTEIN KINASE FLES"/>
    <property type="match status" value="1"/>
</dbReference>
<dbReference type="Gene3D" id="3.30.450.20">
    <property type="entry name" value="PAS domain"/>
    <property type="match status" value="1"/>
</dbReference>
<dbReference type="PRINTS" id="PR00344">
    <property type="entry name" value="BCTRLSENSOR"/>
</dbReference>
<dbReference type="InterPro" id="IPR036890">
    <property type="entry name" value="HATPase_C_sf"/>
</dbReference>
<dbReference type="SUPFAM" id="SSF55874">
    <property type="entry name" value="ATPase domain of HSP90 chaperone/DNA topoisomerase II/histidine kinase"/>
    <property type="match status" value="1"/>
</dbReference>
<reference evidence="7" key="1">
    <citation type="journal article" date="2020" name="mSystems">
        <title>Genome- and Community-Level Interaction Insights into Carbon Utilization and Element Cycling Functions of Hydrothermarchaeota in Hydrothermal Sediment.</title>
        <authorList>
            <person name="Zhou Z."/>
            <person name="Liu Y."/>
            <person name="Xu W."/>
            <person name="Pan J."/>
            <person name="Luo Z.H."/>
            <person name="Li M."/>
        </authorList>
    </citation>
    <scope>NUCLEOTIDE SEQUENCE [LARGE SCALE GENOMIC DNA]</scope>
    <source>
        <strain evidence="7">HyVt-535</strain>
    </source>
</reference>
<keyword evidence="3" id="KW-0597">Phosphoprotein</keyword>
<feature type="domain" description="PAS" evidence="6">
    <location>
        <begin position="61"/>
        <end position="97"/>
    </location>
</feature>
<dbReference type="SUPFAM" id="SSF55785">
    <property type="entry name" value="PYP-like sensor domain (PAS domain)"/>
    <property type="match status" value="1"/>
</dbReference>
<feature type="domain" description="Histidine kinase" evidence="5">
    <location>
        <begin position="173"/>
        <end position="380"/>
    </location>
</feature>
<dbReference type="PROSITE" id="PS50112">
    <property type="entry name" value="PAS"/>
    <property type="match status" value="1"/>
</dbReference>
<comment type="catalytic activity">
    <reaction evidence="1">
        <text>ATP + protein L-histidine = ADP + protein N-phospho-L-histidine.</text>
        <dbReference type="EC" id="2.7.13.3"/>
    </reaction>
</comment>
<evidence type="ECO:0000256" key="1">
    <source>
        <dbReference type="ARBA" id="ARBA00000085"/>
    </source>
</evidence>
<dbReference type="PROSITE" id="PS50109">
    <property type="entry name" value="HIS_KIN"/>
    <property type="match status" value="1"/>
</dbReference>
<comment type="caution">
    <text evidence="7">The sequence shown here is derived from an EMBL/GenBank/DDBJ whole genome shotgun (WGS) entry which is preliminary data.</text>
</comment>
<dbReference type="Proteomes" id="UP000886100">
    <property type="component" value="Unassembled WGS sequence"/>
</dbReference>